<proteinExistence type="predicted"/>
<name>A0AAJ5WHA4_9PSED</name>
<dbReference type="EMBL" id="CP119325">
    <property type="protein sequence ID" value="WEK29774.1"/>
    <property type="molecule type" value="Genomic_DNA"/>
</dbReference>
<accession>A0AAJ5WHA4</accession>
<dbReference type="Pfam" id="PF19786">
    <property type="entry name" value="DUF6270"/>
    <property type="match status" value="1"/>
</dbReference>
<dbReference type="InterPro" id="IPR046237">
    <property type="entry name" value="DUF6270"/>
</dbReference>
<gene>
    <name evidence="1" type="ORF">P0Y58_23245</name>
</gene>
<sequence>MIKNLLIYGSCVSRDIFNLEESRDFKLTDYYARSSMASLYSEPFENDDALSRIPSAFRRRMVACDFSKEILSAKDKFCNADVILIDLIDERFDLISLPSGQLITNSNELAESSLLTDESVTGYTTIKQSTPERRELWLQGMQKFFGFLKEINKLDQVIVNKVFWSSKFEVKTDTPFPVARPFIDKANQELSWMYEALRSILREDQFLDFSPSIMTADEHHRWGPSAFHYCSNYYREALAQIITKTVAPSETSEQRPAGPHSPLVSSGVKLNVAAYRTNDEIFAHCSLVKDGSIHESGCFAFYLVVNGARHTVRWYDASPNARFEVPDNTSNLEIVAFYKDILEDQMSTKCTVKLLDGLQNSSY</sequence>
<evidence type="ECO:0000313" key="1">
    <source>
        <dbReference type="EMBL" id="WEK29774.1"/>
    </source>
</evidence>
<dbReference type="Proteomes" id="UP001216329">
    <property type="component" value="Chromosome"/>
</dbReference>
<evidence type="ECO:0000313" key="2">
    <source>
        <dbReference type="Proteomes" id="UP001216329"/>
    </source>
</evidence>
<protein>
    <submittedName>
        <fullName evidence="1">DUF6270 domain-containing protein</fullName>
    </submittedName>
</protein>
<organism evidence="1 2">
    <name type="scientific">Candidatus Pseudomonas phytovorans</name>
    <dbReference type="NCBI Taxonomy" id="3121377"/>
    <lineage>
        <taxon>Bacteria</taxon>
        <taxon>Pseudomonadati</taxon>
        <taxon>Pseudomonadota</taxon>
        <taxon>Gammaproteobacteria</taxon>
        <taxon>Pseudomonadales</taxon>
        <taxon>Pseudomonadaceae</taxon>
        <taxon>Pseudomonas</taxon>
    </lineage>
</organism>
<dbReference type="AlphaFoldDB" id="A0AAJ5WHA4"/>
<reference evidence="1" key="1">
    <citation type="submission" date="2023-03" db="EMBL/GenBank/DDBJ databases">
        <title>Andean soil-derived lignocellulolytic bacterial consortium as a source of novel taxa and putative plastic-active enzymes.</title>
        <authorList>
            <person name="Diaz-Garcia L."/>
            <person name="Chuvochina M."/>
            <person name="Feuerriegel G."/>
            <person name="Bunk B."/>
            <person name="Sproer C."/>
            <person name="Streit W.R."/>
            <person name="Rodriguez L.M."/>
            <person name="Overmann J."/>
            <person name="Jimenez D.J."/>
        </authorList>
    </citation>
    <scope>NUCLEOTIDE SEQUENCE</scope>
    <source>
        <strain evidence="1">MAG 876</strain>
    </source>
</reference>